<dbReference type="InterPro" id="IPR036116">
    <property type="entry name" value="FN3_sf"/>
</dbReference>
<organism evidence="2 3">
    <name type="scientific">Schistosoma mattheei</name>
    <dbReference type="NCBI Taxonomy" id="31246"/>
    <lineage>
        <taxon>Eukaryota</taxon>
        <taxon>Metazoa</taxon>
        <taxon>Spiralia</taxon>
        <taxon>Lophotrochozoa</taxon>
        <taxon>Platyhelminthes</taxon>
        <taxon>Trematoda</taxon>
        <taxon>Digenea</taxon>
        <taxon>Strigeidida</taxon>
        <taxon>Schistosomatoidea</taxon>
        <taxon>Schistosomatidae</taxon>
        <taxon>Schistosoma</taxon>
    </lineage>
</organism>
<proteinExistence type="predicted"/>
<name>A0A3P8ENQ1_9TREM</name>
<dbReference type="Gene3D" id="2.60.40.10">
    <property type="entry name" value="Immunoglobulins"/>
    <property type="match status" value="1"/>
</dbReference>
<dbReference type="InterPro" id="IPR013783">
    <property type="entry name" value="Ig-like_fold"/>
</dbReference>
<evidence type="ECO:0000313" key="2">
    <source>
        <dbReference type="EMBL" id="VDP65642.1"/>
    </source>
</evidence>
<protein>
    <recommendedName>
        <fullName evidence="1">Fibronectin type-III domain-containing protein</fullName>
    </recommendedName>
</protein>
<dbReference type="PROSITE" id="PS50853">
    <property type="entry name" value="FN3"/>
    <property type="match status" value="1"/>
</dbReference>
<dbReference type="CDD" id="cd00063">
    <property type="entry name" value="FN3"/>
    <property type="match status" value="1"/>
</dbReference>
<accession>A0A3P8ENQ1</accession>
<gene>
    <name evidence="2" type="ORF">SMTD_LOCUS14360</name>
</gene>
<dbReference type="SUPFAM" id="SSF49265">
    <property type="entry name" value="Fibronectin type III"/>
    <property type="match status" value="1"/>
</dbReference>
<feature type="domain" description="Fibronectin type-III" evidence="1">
    <location>
        <begin position="152"/>
        <end position="252"/>
    </location>
</feature>
<evidence type="ECO:0000313" key="3">
    <source>
        <dbReference type="Proteomes" id="UP000269396"/>
    </source>
</evidence>
<evidence type="ECO:0000259" key="1">
    <source>
        <dbReference type="PROSITE" id="PS50853"/>
    </source>
</evidence>
<reference evidence="2 3" key="1">
    <citation type="submission" date="2018-11" db="EMBL/GenBank/DDBJ databases">
        <authorList>
            <consortium name="Pathogen Informatics"/>
        </authorList>
    </citation>
    <scope>NUCLEOTIDE SEQUENCE [LARGE SCALE GENOMIC DNA]</scope>
    <source>
        <strain>Denwood</strain>
        <strain evidence="3">Zambia</strain>
    </source>
</reference>
<keyword evidence="3" id="KW-1185">Reference proteome</keyword>
<dbReference type="AlphaFoldDB" id="A0A3P8ENQ1"/>
<dbReference type="EMBL" id="UZAL01034557">
    <property type="protein sequence ID" value="VDP65642.1"/>
    <property type="molecule type" value="Genomic_DNA"/>
</dbReference>
<dbReference type="Proteomes" id="UP000269396">
    <property type="component" value="Unassembled WGS sequence"/>
</dbReference>
<dbReference type="InterPro" id="IPR003961">
    <property type="entry name" value="FN3_dom"/>
</dbReference>
<sequence length="253" mass="29692">MPKSIIANSSTIQIEWLTTQLSLQENNSFQLDFHNNDQMKPDSYLIILNQLNEFYGIKHGVCAQYSFVVISKDTHENWKNYFHDLIIQSLIISCLGQTTYSYPELKQSNMIIFDKLIPSTLYEINIIPFNKYGKPGSNWRQEIYTTIAIPCKPDSMEFYKIESHALSIKWYLSRNIYCGYPSRIIVYYKHMNSDDSDNINEEWYNIDTEYTLEHIRISSLRPCQLYCIKMKFINQAGIGPISNRICNRTKRAG</sequence>